<dbReference type="Proteomes" id="UP000655588">
    <property type="component" value="Unassembled WGS sequence"/>
</dbReference>
<proteinExistence type="predicted"/>
<keyword evidence="2" id="KW-1185">Reference proteome</keyword>
<comment type="caution">
    <text evidence="1">The sequence shown here is derived from an EMBL/GenBank/DDBJ whole genome shotgun (WGS) entry which is preliminary data.</text>
</comment>
<accession>A0A833VUQ4</accession>
<name>A0A833VUQ4_9HYME</name>
<sequence>MFQLNCELIKIDSHLMKFQTRKKNQKYFFFKCFSCTIYEQTRYRKHNSLNCLRQWENVFNHDMLKCTTLELGKVVCVALCLMKRKIIISINL</sequence>
<dbReference type="EMBL" id="WNWW01000907">
    <property type="protein sequence ID" value="KAF3420944.1"/>
    <property type="molecule type" value="Genomic_DNA"/>
</dbReference>
<reference evidence="1" key="1">
    <citation type="submission" date="2019-11" db="EMBL/GenBank/DDBJ databases">
        <title>The nuclear and mitochondrial genomes of Frieseomelitta varia - a highly eusocial stingless bee (Meliponini) with a permanently sterile worker caste.</title>
        <authorList>
            <person name="Freitas F.C.P."/>
            <person name="Lourenco A.P."/>
            <person name="Nunes F.M.F."/>
            <person name="Paschoal A.R."/>
            <person name="Abreu F.C.P."/>
            <person name="Barbin F.O."/>
            <person name="Bataglia L."/>
            <person name="Cardoso-Junior C.A.M."/>
            <person name="Cervoni M.S."/>
            <person name="Silva S.R."/>
            <person name="Dalarmi F."/>
            <person name="Del Lama M.A."/>
            <person name="Depintor T.S."/>
            <person name="Ferreira K.M."/>
            <person name="Goria P.S."/>
            <person name="Jaskot M.C."/>
            <person name="Lago D.C."/>
            <person name="Luna-Lucena D."/>
            <person name="Moda L.M."/>
            <person name="Nascimento L."/>
            <person name="Pedrino M."/>
            <person name="Rabico F.O."/>
            <person name="Sanches F.C."/>
            <person name="Santos D.E."/>
            <person name="Santos C.G."/>
            <person name="Vieira J."/>
            <person name="Lopes T.F."/>
            <person name="Barchuk A.R."/>
            <person name="Hartfelder K."/>
            <person name="Simoes Z.L.P."/>
            <person name="Bitondi M.M.G."/>
            <person name="Pinheiro D.G."/>
        </authorList>
    </citation>
    <scope>NUCLEOTIDE SEQUENCE</scope>
    <source>
        <strain evidence="1">USP_RPSP 00005682</strain>
        <tissue evidence="1">Whole individual</tissue>
    </source>
</reference>
<gene>
    <name evidence="1" type="ORF">E2986_05504</name>
</gene>
<organism evidence="1 2">
    <name type="scientific">Frieseomelitta varia</name>
    <dbReference type="NCBI Taxonomy" id="561572"/>
    <lineage>
        <taxon>Eukaryota</taxon>
        <taxon>Metazoa</taxon>
        <taxon>Ecdysozoa</taxon>
        <taxon>Arthropoda</taxon>
        <taxon>Hexapoda</taxon>
        <taxon>Insecta</taxon>
        <taxon>Pterygota</taxon>
        <taxon>Neoptera</taxon>
        <taxon>Endopterygota</taxon>
        <taxon>Hymenoptera</taxon>
        <taxon>Apocrita</taxon>
        <taxon>Aculeata</taxon>
        <taxon>Apoidea</taxon>
        <taxon>Anthophila</taxon>
        <taxon>Apidae</taxon>
        <taxon>Frieseomelitta</taxon>
    </lineage>
</organism>
<protein>
    <submittedName>
        <fullName evidence="1">Uncharacterized protein</fullName>
    </submittedName>
</protein>
<evidence type="ECO:0000313" key="1">
    <source>
        <dbReference type="EMBL" id="KAF3420944.1"/>
    </source>
</evidence>
<evidence type="ECO:0000313" key="2">
    <source>
        <dbReference type="Proteomes" id="UP000655588"/>
    </source>
</evidence>
<dbReference type="AlphaFoldDB" id="A0A833VUQ4"/>